<organism evidence="2 3">
    <name type="scientific">Lasiosphaeria miniovina</name>
    <dbReference type="NCBI Taxonomy" id="1954250"/>
    <lineage>
        <taxon>Eukaryota</taxon>
        <taxon>Fungi</taxon>
        <taxon>Dikarya</taxon>
        <taxon>Ascomycota</taxon>
        <taxon>Pezizomycotina</taxon>
        <taxon>Sordariomycetes</taxon>
        <taxon>Sordariomycetidae</taxon>
        <taxon>Sordariales</taxon>
        <taxon>Lasiosphaeriaceae</taxon>
        <taxon>Lasiosphaeria</taxon>
    </lineage>
</organism>
<feature type="transmembrane region" description="Helical" evidence="1">
    <location>
        <begin position="198"/>
        <end position="219"/>
    </location>
</feature>
<evidence type="ECO:0000313" key="2">
    <source>
        <dbReference type="EMBL" id="KAK0726852.1"/>
    </source>
</evidence>
<evidence type="ECO:0000313" key="3">
    <source>
        <dbReference type="Proteomes" id="UP001172101"/>
    </source>
</evidence>
<dbReference type="GeneID" id="85322622"/>
<reference evidence="2" key="1">
    <citation type="submission" date="2023-06" db="EMBL/GenBank/DDBJ databases">
        <title>Genome-scale phylogeny and comparative genomics of the fungal order Sordariales.</title>
        <authorList>
            <consortium name="Lawrence Berkeley National Laboratory"/>
            <person name="Hensen N."/>
            <person name="Bonometti L."/>
            <person name="Westerberg I."/>
            <person name="Brannstrom I.O."/>
            <person name="Guillou S."/>
            <person name="Cros-Aarteil S."/>
            <person name="Calhoun S."/>
            <person name="Haridas S."/>
            <person name="Kuo A."/>
            <person name="Mondo S."/>
            <person name="Pangilinan J."/>
            <person name="Riley R."/>
            <person name="LaButti K."/>
            <person name="Andreopoulos B."/>
            <person name="Lipzen A."/>
            <person name="Chen C."/>
            <person name="Yanf M."/>
            <person name="Daum C."/>
            <person name="Ng V."/>
            <person name="Clum A."/>
            <person name="Steindorff A."/>
            <person name="Ohm R."/>
            <person name="Martin F."/>
            <person name="Silar P."/>
            <person name="Natvig D."/>
            <person name="Lalanne C."/>
            <person name="Gautier V."/>
            <person name="Ament-velasquez S.L."/>
            <person name="Kruys A."/>
            <person name="Hutchinson M.I."/>
            <person name="Powell A.J."/>
            <person name="Barry K."/>
            <person name="Miller A.N."/>
            <person name="Grigoriev I.V."/>
            <person name="Debuchy R."/>
            <person name="Gladieux P."/>
            <person name="Thoren M.H."/>
            <person name="Johannesson H."/>
        </authorList>
    </citation>
    <scope>NUCLEOTIDE SEQUENCE</scope>
    <source>
        <strain evidence="2">SMH2392-1A</strain>
    </source>
</reference>
<sequence>MDDGAGGRRLHIHYLELEPREGLEHPFQERNEPLEPSNVIEAVVLAGSEGFNSMRYAWNTLHLFIVDETFFMTHLEFSPQEIAQNIMRKRVNLYHDLRNKFVDWRRTRRQGLLTTRMEAMDKICFQHIRSETFKPVGKLLKPTQDVVSGLRARRWAVWRNAISLSISAHLHLGEIMGVKWFILWWFSSPNEPKSDSLVVWAVGTSGMILWCFLLFWVGYVDPLEKALGFEKFLFTLMR</sequence>
<evidence type="ECO:0000256" key="1">
    <source>
        <dbReference type="SAM" id="Phobius"/>
    </source>
</evidence>
<keyword evidence="3" id="KW-1185">Reference proteome</keyword>
<dbReference type="RefSeq" id="XP_060299708.1">
    <property type="nucleotide sequence ID" value="XM_060439352.1"/>
</dbReference>
<proteinExistence type="predicted"/>
<keyword evidence="1" id="KW-0812">Transmembrane</keyword>
<comment type="caution">
    <text evidence="2">The sequence shown here is derived from an EMBL/GenBank/DDBJ whole genome shotgun (WGS) entry which is preliminary data.</text>
</comment>
<protein>
    <submittedName>
        <fullName evidence="2">Uncharacterized protein</fullName>
    </submittedName>
</protein>
<accession>A0AA40B375</accession>
<dbReference type="AlphaFoldDB" id="A0AA40B375"/>
<gene>
    <name evidence="2" type="ORF">B0T26DRAFT_671596</name>
</gene>
<keyword evidence="1" id="KW-0472">Membrane</keyword>
<keyword evidence="1" id="KW-1133">Transmembrane helix</keyword>
<dbReference type="Proteomes" id="UP001172101">
    <property type="component" value="Unassembled WGS sequence"/>
</dbReference>
<feature type="transmembrane region" description="Helical" evidence="1">
    <location>
        <begin position="161"/>
        <end position="186"/>
    </location>
</feature>
<dbReference type="EMBL" id="JAUIRO010000002">
    <property type="protein sequence ID" value="KAK0726852.1"/>
    <property type="molecule type" value="Genomic_DNA"/>
</dbReference>
<name>A0AA40B375_9PEZI</name>